<protein>
    <submittedName>
        <fullName evidence="6">Nonribosomal peptide synthetase</fullName>
    </submittedName>
</protein>
<dbReference type="PANTHER" id="PTHR43439">
    <property type="entry name" value="PHENYLACETATE-COENZYME A LIGASE"/>
    <property type="match status" value="1"/>
</dbReference>
<evidence type="ECO:0000256" key="3">
    <source>
        <dbReference type="SAM" id="MobiDB-lite"/>
    </source>
</evidence>
<dbReference type="InterPro" id="IPR020845">
    <property type="entry name" value="AMP-binding_CS"/>
</dbReference>
<dbReference type="Pfam" id="PF07993">
    <property type="entry name" value="NAD_binding_4"/>
    <property type="match status" value="1"/>
</dbReference>
<evidence type="ECO:0000259" key="4">
    <source>
        <dbReference type="Pfam" id="PF00501"/>
    </source>
</evidence>
<evidence type="ECO:0000256" key="2">
    <source>
        <dbReference type="ARBA" id="ARBA00022553"/>
    </source>
</evidence>
<organism evidence="6 7">
    <name type="scientific">Collybia nuda</name>
    <dbReference type="NCBI Taxonomy" id="64659"/>
    <lineage>
        <taxon>Eukaryota</taxon>
        <taxon>Fungi</taxon>
        <taxon>Dikarya</taxon>
        <taxon>Basidiomycota</taxon>
        <taxon>Agaricomycotina</taxon>
        <taxon>Agaricomycetes</taxon>
        <taxon>Agaricomycetidae</taxon>
        <taxon>Agaricales</taxon>
        <taxon>Tricholomatineae</taxon>
        <taxon>Clitocybaceae</taxon>
        <taxon>Collybia</taxon>
    </lineage>
</organism>
<feature type="region of interest" description="Disordered" evidence="3">
    <location>
        <begin position="842"/>
        <end position="866"/>
    </location>
</feature>
<dbReference type="OrthoDB" id="429813at2759"/>
<dbReference type="Gene3D" id="1.10.1200.10">
    <property type="entry name" value="ACP-like"/>
    <property type="match status" value="1"/>
</dbReference>
<dbReference type="SUPFAM" id="SSF56801">
    <property type="entry name" value="Acetyl-CoA synthetase-like"/>
    <property type="match status" value="1"/>
</dbReference>
<dbReference type="Pfam" id="PF23562">
    <property type="entry name" value="AMP-binding_C_3"/>
    <property type="match status" value="1"/>
</dbReference>
<dbReference type="Gene3D" id="3.40.50.12780">
    <property type="entry name" value="N-terminal domain of ligase-like"/>
    <property type="match status" value="1"/>
</dbReference>
<keyword evidence="2" id="KW-0597">Phosphoprotein</keyword>
<dbReference type="AlphaFoldDB" id="A0A9P6CKL7"/>
<evidence type="ECO:0000256" key="1">
    <source>
        <dbReference type="ARBA" id="ARBA00022450"/>
    </source>
</evidence>
<dbReference type="InterPro" id="IPR013120">
    <property type="entry name" value="FAR_NAD-bd"/>
</dbReference>
<dbReference type="InterPro" id="IPR042099">
    <property type="entry name" value="ANL_N_sf"/>
</dbReference>
<keyword evidence="1" id="KW-0596">Phosphopantetheine</keyword>
<dbReference type="InterPro" id="IPR036736">
    <property type="entry name" value="ACP-like_sf"/>
</dbReference>
<evidence type="ECO:0000313" key="7">
    <source>
        <dbReference type="Proteomes" id="UP000807353"/>
    </source>
</evidence>
<reference evidence="6" key="1">
    <citation type="submission" date="2020-11" db="EMBL/GenBank/DDBJ databases">
        <authorList>
            <consortium name="DOE Joint Genome Institute"/>
            <person name="Ahrendt S."/>
            <person name="Riley R."/>
            <person name="Andreopoulos W."/>
            <person name="Labutti K."/>
            <person name="Pangilinan J."/>
            <person name="Ruiz-Duenas F.J."/>
            <person name="Barrasa J.M."/>
            <person name="Sanchez-Garcia M."/>
            <person name="Camarero S."/>
            <person name="Miyauchi S."/>
            <person name="Serrano A."/>
            <person name="Linde D."/>
            <person name="Babiker R."/>
            <person name="Drula E."/>
            <person name="Ayuso-Fernandez I."/>
            <person name="Pacheco R."/>
            <person name="Padilla G."/>
            <person name="Ferreira P."/>
            <person name="Barriuso J."/>
            <person name="Kellner H."/>
            <person name="Castanera R."/>
            <person name="Alfaro M."/>
            <person name="Ramirez L."/>
            <person name="Pisabarro A.G."/>
            <person name="Kuo A."/>
            <person name="Tritt A."/>
            <person name="Lipzen A."/>
            <person name="He G."/>
            <person name="Yan M."/>
            <person name="Ng V."/>
            <person name="Cullen D."/>
            <person name="Martin F."/>
            <person name="Rosso M.-N."/>
            <person name="Henrissat B."/>
            <person name="Hibbett D."/>
            <person name="Martinez A.T."/>
            <person name="Grigoriev I.V."/>
        </authorList>
    </citation>
    <scope>NUCLEOTIDE SEQUENCE</scope>
    <source>
        <strain evidence="6">CBS 247.69</strain>
    </source>
</reference>
<name>A0A9P6CKL7_9AGAR</name>
<dbReference type="InterPro" id="IPR000873">
    <property type="entry name" value="AMP-dep_synth/lig_dom"/>
</dbReference>
<accession>A0A9P6CKL7</accession>
<evidence type="ECO:0000259" key="5">
    <source>
        <dbReference type="Pfam" id="PF07993"/>
    </source>
</evidence>
<sequence>MHSDFPAEPLFERKPTIPETLDFHHDNSAEHPMYVYREDADKELSSISYLEFARAGHRIAHALRPNRQGKDGTIVAVILLVDTILYQATVTGLMRTGFVPFPISPRLSPPAVAHLLKKTSCHRLIATQDTLRGLISGVKAELAKDDAQFELSVEEVPNIRQVFPKLGAEVADDPFERYPTLPVSIELPVMYLHSSGSTGFPKPVPLTHQAFLDWVSYGMSDLSMLRPRLIMAAMFSPPFHTLGVYTQLLHPIYCRVCIAVYPPVVFSTTDLPMIPSPDNVLDHMRRTNSTSMVTIPLMLQAWSHSQEAIDFLKTFVFVAYSGGPLAQKLGNRLADLGVNLKAIYGGTEFGAPTYVEVTPGREHLWEYMEFGPKDNIRFVDQGNDKYELQFLTSDAYHPGVENLEDLRGYATSDLFEKHPTEPNHWRIVGRVDDVIMHSSGEKTVPGPMEGVIGSSPMVKDVVMFGREHDQAGALIDMAPGHNIDSSDPEQLATLRNKLWPVIEEANKDAPAFSRIFKEMILFTFTDKPLPRSAKGTVMRKAALLLYNEEIEALYQIVESTAGGENVVPPESWDEATVKLWLLDQAKDIHNDQPVSPSKDLFEQGFDSLSATFMRLRIIGALRASKDFAKAAESVTQTIVYSHPTIDALTGFIVAVVENPEGTHLSQGGVDAIEAMITKYSAGLELPIDEHHTKVGETPTVVLLTGSTGNIGAQILSDLLGDKTVDRVYALNRPSGSQTSAERHRARFEDKDLDVSPLDTTKLVLVEGDTSEEHLGLDKATYEEIRDSVTVIVHGAWRLDFNLTLASFESNVRGTRKLIDLARSSPNASNVRFLFMSSISSAQSWDKSKGPYPEETLTDSRSSVGSGYGEGKYVTERILAQSGIHATSLRIGQVTGGSNGAWATSDWVPILVKSSLALDALPNAPGVVSWMPMDAVAKAILDVGLGKGPVPKALNFVHPRPITWTSMISSIREALIAQNNLDTTTLPLIPFSDWVEKIGEQAKRAKDEDLKKIPAVKLLEFFRVISSSGGSVADDSESGGLAAFDTTKAREVSATMGSLSQIGAGDARQWVGYWSRVGLFN</sequence>
<feature type="domain" description="Thioester reductase (TE)" evidence="5">
    <location>
        <begin position="703"/>
        <end position="939"/>
    </location>
</feature>
<evidence type="ECO:0000313" key="6">
    <source>
        <dbReference type="EMBL" id="KAF9463989.1"/>
    </source>
</evidence>
<comment type="caution">
    <text evidence="6">The sequence shown here is derived from an EMBL/GenBank/DDBJ whole genome shotgun (WGS) entry which is preliminary data.</text>
</comment>
<dbReference type="PROSITE" id="PS00455">
    <property type="entry name" value="AMP_BINDING"/>
    <property type="match status" value="1"/>
</dbReference>
<dbReference type="InterPro" id="IPR051414">
    <property type="entry name" value="Adenylate-forming_Reductase"/>
</dbReference>
<feature type="domain" description="AMP-dependent synthetase/ligase" evidence="4">
    <location>
        <begin position="30"/>
        <end position="358"/>
    </location>
</feature>
<dbReference type="InterPro" id="IPR036291">
    <property type="entry name" value="NAD(P)-bd_dom_sf"/>
</dbReference>
<proteinExistence type="predicted"/>
<dbReference type="Proteomes" id="UP000807353">
    <property type="component" value="Unassembled WGS sequence"/>
</dbReference>
<dbReference type="EMBL" id="MU150257">
    <property type="protein sequence ID" value="KAF9463989.1"/>
    <property type="molecule type" value="Genomic_DNA"/>
</dbReference>
<dbReference type="Pfam" id="PF00501">
    <property type="entry name" value="AMP-binding"/>
    <property type="match status" value="1"/>
</dbReference>
<dbReference type="PANTHER" id="PTHR43439:SF2">
    <property type="entry name" value="ENZYME, PUTATIVE (JCVI)-RELATED"/>
    <property type="match status" value="1"/>
</dbReference>
<keyword evidence="7" id="KW-1185">Reference proteome</keyword>
<dbReference type="Gene3D" id="3.40.50.720">
    <property type="entry name" value="NAD(P)-binding Rossmann-like Domain"/>
    <property type="match status" value="1"/>
</dbReference>
<gene>
    <name evidence="6" type="ORF">BDZ94DRAFT_1191806</name>
</gene>
<dbReference type="SUPFAM" id="SSF51735">
    <property type="entry name" value="NAD(P)-binding Rossmann-fold domains"/>
    <property type="match status" value="1"/>
</dbReference>